<feature type="transmembrane region" description="Helical" evidence="2">
    <location>
        <begin position="92"/>
        <end position="118"/>
    </location>
</feature>
<comment type="caution">
    <text evidence="4">The sequence shown here is derived from an EMBL/GenBank/DDBJ whole genome shotgun (WGS) entry which is preliminary data.</text>
</comment>
<evidence type="ECO:0000313" key="5">
    <source>
        <dbReference type="Proteomes" id="UP001642482"/>
    </source>
</evidence>
<dbReference type="InterPro" id="IPR002656">
    <property type="entry name" value="Acyl_transf_3_dom"/>
</dbReference>
<dbReference type="PANTHER" id="PTHR23028:SF134">
    <property type="entry name" value="PUTATIVE (AFU_ORTHOLOGUE AFUA_4G08520)-RELATED"/>
    <property type="match status" value="1"/>
</dbReference>
<feature type="transmembrane region" description="Helical" evidence="2">
    <location>
        <begin position="232"/>
        <end position="256"/>
    </location>
</feature>
<evidence type="ECO:0000259" key="3">
    <source>
        <dbReference type="Pfam" id="PF01757"/>
    </source>
</evidence>
<name>A0ABP0C354_9PEZI</name>
<evidence type="ECO:0000256" key="1">
    <source>
        <dbReference type="SAM" id="MobiDB-lite"/>
    </source>
</evidence>
<feature type="compositionally biased region" description="Low complexity" evidence="1">
    <location>
        <begin position="47"/>
        <end position="61"/>
    </location>
</feature>
<dbReference type="PANTHER" id="PTHR23028">
    <property type="entry name" value="ACETYLTRANSFERASE"/>
    <property type="match status" value="1"/>
</dbReference>
<accession>A0ABP0C354</accession>
<keyword evidence="2" id="KW-0812">Transmembrane</keyword>
<dbReference type="Pfam" id="PF01757">
    <property type="entry name" value="Acyl_transf_3"/>
    <property type="match status" value="1"/>
</dbReference>
<feature type="transmembrane region" description="Helical" evidence="2">
    <location>
        <begin position="535"/>
        <end position="554"/>
    </location>
</feature>
<protein>
    <recommendedName>
        <fullName evidence="3">Acyltransferase 3 domain-containing protein</fullName>
    </recommendedName>
</protein>
<feature type="transmembrane region" description="Helical" evidence="2">
    <location>
        <begin position="287"/>
        <end position="304"/>
    </location>
</feature>
<dbReference type="Proteomes" id="UP001642482">
    <property type="component" value="Unassembled WGS sequence"/>
</dbReference>
<gene>
    <name evidence="4" type="ORF">SEUCBS140593_006234</name>
</gene>
<feature type="transmembrane region" description="Helical" evidence="2">
    <location>
        <begin position="566"/>
        <end position="590"/>
    </location>
</feature>
<reference evidence="4 5" key="1">
    <citation type="submission" date="2024-01" db="EMBL/GenBank/DDBJ databases">
        <authorList>
            <person name="Allen C."/>
            <person name="Tagirdzhanova G."/>
        </authorList>
    </citation>
    <scope>NUCLEOTIDE SEQUENCE [LARGE SCALE GENOMIC DNA]</scope>
</reference>
<keyword evidence="2" id="KW-1133">Transmembrane helix</keyword>
<proteinExistence type="predicted"/>
<feature type="transmembrane region" description="Helical" evidence="2">
    <location>
        <begin position="486"/>
        <end position="504"/>
    </location>
</feature>
<evidence type="ECO:0000313" key="4">
    <source>
        <dbReference type="EMBL" id="CAK7226420.1"/>
    </source>
</evidence>
<feature type="region of interest" description="Disordered" evidence="1">
    <location>
        <begin position="23"/>
        <end position="66"/>
    </location>
</feature>
<sequence length="659" mass="73799">MASASLRGLRRWASSQMQPLYDSLPTAENQQHLNDEKGVEIGSFNGSSSSSNASSSSSSDSPRSHDEFRLVGHDRMFSKSVLGKTVNFVTTAIHNIVATLMILPMLILRVTQLVYLMITQPIRKFLGLSPGLRTAPAPYTPSPSWVTPADGWWPNLYVKLEEFQVLVPSFLQPVKPGTQPKKLHPTAWLDGLRGVAAFFVVWHHASLLWFSWDIHRGYHSENSARTNWLIQLPILRLVVSGPPHVAVFFVISGYALSYKPLRLSRQGRHTEAGEAIHSSVFRRHTRLFLMPALISFIAALLTYLDLYGGKDWKGVAIPSRRPPRADTLSGQLKHWFRSFVTMVNPISAALDRGATFMYDQNEWTLPVEFDMSMMLFLCQAAFNRFRPRMRMLFMSLLSVFALMYIHWHAFLFFSGMLICDLHFEFEGVGTGARPAPAPAPAPVPAVDSTSGAAEIGASQIGVGSAILPVTPIVSEKPPRRRYQRRITMIKIFCFILALFVLSIPDAGRGASHTPGYQTLAKWAPKFHLSKGALDFWYMPLAAVALVITIDRTPALQRIFSHPFPLYLGYISYSMYLIHGTVVWTLGHWAARKAIYFTGSGTQWQYGLCVLVSATVVWTATIILSDLATRTIDAKAVELGRVVYERCSQKEEKDVLPRTR</sequence>
<organism evidence="4 5">
    <name type="scientific">Sporothrix eucalyptigena</name>
    <dbReference type="NCBI Taxonomy" id="1812306"/>
    <lineage>
        <taxon>Eukaryota</taxon>
        <taxon>Fungi</taxon>
        <taxon>Dikarya</taxon>
        <taxon>Ascomycota</taxon>
        <taxon>Pezizomycotina</taxon>
        <taxon>Sordariomycetes</taxon>
        <taxon>Sordariomycetidae</taxon>
        <taxon>Ophiostomatales</taxon>
        <taxon>Ophiostomataceae</taxon>
        <taxon>Sporothrix</taxon>
    </lineage>
</organism>
<evidence type="ECO:0000256" key="2">
    <source>
        <dbReference type="SAM" id="Phobius"/>
    </source>
</evidence>
<dbReference type="InterPro" id="IPR050879">
    <property type="entry name" value="Acyltransferase_3"/>
</dbReference>
<feature type="transmembrane region" description="Helical" evidence="2">
    <location>
        <begin position="602"/>
        <end position="624"/>
    </location>
</feature>
<dbReference type="EMBL" id="CAWUHD010000066">
    <property type="protein sequence ID" value="CAK7226420.1"/>
    <property type="molecule type" value="Genomic_DNA"/>
</dbReference>
<keyword evidence="2" id="KW-0472">Membrane</keyword>
<feature type="domain" description="Acyltransferase 3" evidence="3">
    <location>
        <begin position="187"/>
        <end position="618"/>
    </location>
</feature>
<keyword evidence="5" id="KW-1185">Reference proteome</keyword>
<feature type="transmembrane region" description="Helical" evidence="2">
    <location>
        <begin position="394"/>
        <end position="418"/>
    </location>
</feature>